<comment type="caution">
    <text evidence="2">The sequence shown here is derived from an EMBL/GenBank/DDBJ whole genome shotgun (WGS) entry which is preliminary data.</text>
</comment>
<dbReference type="AlphaFoldDB" id="A0A4Y2DS69"/>
<feature type="compositionally biased region" description="Basic and acidic residues" evidence="1">
    <location>
        <begin position="7"/>
        <end position="19"/>
    </location>
</feature>
<proteinExistence type="predicted"/>
<sequence length="91" mass="10808">MYMGTGDADRSLHSKESRQGKYSSSNGRERGRDKGDRFPSDYPQSLFSRQFPTNLPTRFQKHQVEYFRQQSQRPDFSFKSKWSSTFHVITY</sequence>
<dbReference type="EMBL" id="BGPR01000413">
    <property type="protein sequence ID" value="GBM18866.1"/>
    <property type="molecule type" value="Genomic_DNA"/>
</dbReference>
<feature type="region of interest" description="Disordered" evidence="1">
    <location>
        <begin position="1"/>
        <end position="53"/>
    </location>
</feature>
<name>A0A4Y2DS69_ARAVE</name>
<feature type="compositionally biased region" description="Basic and acidic residues" evidence="1">
    <location>
        <begin position="27"/>
        <end position="39"/>
    </location>
</feature>
<organism evidence="2 3">
    <name type="scientific">Araneus ventricosus</name>
    <name type="common">Orbweaver spider</name>
    <name type="synonym">Epeira ventricosa</name>
    <dbReference type="NCBI Taxonomy" id="182803"/>
    <lineage>
        <taxon>Eukaryota</taxon>
        <taxon>Metazoa</taxon>
        <taxon>Ecdysozoa</taxon>
        <taxon>Arthropoda</taxon>
        <taxon>Chelicerata</taxon>
        <taxon>Arachnida</taxon>
        <taxon>Araneae</taxon>
        <taxon>Araneomorphae</taxon>
        <taxon>Entelegynae</taxon>
        <taxon>Araneoidea</taxon>
        <taxon>Araneidae</taxon>
        <taxon>Araneus</taxon>
    </lineage>
</organism>
<feature type="compositionally biased region" description="Polar residues" evidence="1">
    <location>
        <begin position="42"/>
        <end position="53"/>
    </location>
</feature>
<protein>
    <submittedName>
        <fullName evidence="2">Uncharacterized protein</fullName>
    </submittedName>
</protein>
<keyword evidence="3" id="KW-1185">Reference proteome</keyword>
<gene>
    <name evidence="2" type="ORF">AVEN_137247_1</name>
</gene>
<evidence type="ECO:0000313" key="2">
    <source>
        <dbReference type="EMBL" id="GBM18866.1"/>
    </source>
</evidence>
<evidence type="ECO:0000313" key="3">
    <source>
        <dbReference type="Proteomes" id="UP000499080"/>
    </source>
</evidence>
<reference evidence="2 3" key="1">
    <citation type="journal article" date="2019" name="Sci. Rep.">
        <title>Orb-weaving spider Araneus ventricosus genome elucidates the spidroin gene catalogue.</title>
        <authorList>
            <person name="Kono N."/>
            <person name="Nakamura H."/>
            <person name="Ohtoshi R."/>
            <person name="Moran D.A.P."/>
            <person name="Shinohara A."/>
            <person name="Yoshida Y."/>
            <person name="Fujiwara M."/>
            <person name="Mori M."/>
            <person name="Tomita M."/>
            <person name="Arakawa K."/>
        </authorList>
    </citation>
    <scope>NUCLEOTIDE SEQUENCE [LARGE SCALE GENOMIC DNA]</scope>
</reference>
<accession>A0A4Y2DS69</accession>
<evidence type="ECO:0000256" key="1">
    <source>
        <dbReference type="SAM" id="MobiDB-lite"/>
    </source>
</evidence>
<dbReference type="Proteomes" id="UP000499080">
    <property type="component" value="Unassembled WGS sequence"/>
</dbReference>